<organism evidence="3 4">
    <name type="scientific">Colletotrichum chrysophilum</name>
    <dbReference type="NCBI Taxonomy" id="1836956"/>
    <lineage>
        <taxon>Eukaryota</taxon>
        <taxon>Fungi</taxon>
        <taxon>Dikarya</taxon>
        <taxon>Ascomycota</taxon>
        <taxon>Pezizomycotina</taxon>
        <taxon>Sordariomycetes</taxon>
        <taxon>Hypocreomycetidae</taxon>
        <taxon>Glomerellales</taxon>
        <taxon>Glomerellaceae</taxon>
        <taxon>Colletotrichum</taxon>
        <taxon>Colletotrichum gloeosporioides species complex</taxon>
    </lineage>
</organism>
<dbReference type="PANTHER" id="PTHR48104:SF30">
    <property type="entry name" value="METACASPASE-1"/>
    <property type="match status" value="1"/>
</dbReference>
<feature type="domain" description="Peptidase C14 caspase" evidence="2">
    <location>
        <begin position="1"/>
        <end position="238"/>
    </location>
</feature>
<dbReference type="GO" id="GO:0006508">
    <property type="term" value="P:proteolysis"/>
    <property type="evidence" value="ECO:0007669"/>
    <property type="project" value="InterPro"/>
</dbReference>
<dbReference type="AlphaFoldDB" id="A0AAD9ES43"/>
<dbReference type="GO" id="GO:0005737">
    <property type="term" value="C:cytoplasm"/>
    <property type="evidence" value="ECO:0007669"/>
    <property type="project" value="TreeGrafter"/>
</dbReference>
<evidence type="ECO:0000313" key="3">
    <source>
        <dbReference type="EMBL" id="KAK1854641.1"/>
    </source>
</evidence>
<dbReference type="Pfam" id="PF00656">
    <property type="entry name" value="Peptidase_C14"/>
    <property type="match status" value="1"/>
</dbReference>
<proteinExistence type="inferred from homology"/>
<dbReference type="Gene3D" id="3.40.50.1460">
    <property type="match status" value="1"/>
</dbReference>
<keyword evidence="4" id="KW-1185">Reference proteome</keyword>
<dbReference type="InterPro" id="IPR011600">
    <property type="entry name" value="Pept_C14_caspase"/>
</dbReference>
<dbReference type="PANTHER" id="PTHR48104">
    <property type="entry name" value="METACASPASE-4"/>
    <property type="match status" value="1"/>
</dbReference>
<protein>
    <submittedName>
        <fullName evidence="3">Peptidase c14 caspase catalytic subunit p20</fullName>
    </submittedName>
</protein>
<dbReference type="InterPro" id="IPR050452">
    <property type="entry name" value="Metacaspase"/>
</dbReference>
<evidence type="ECO:0000313" key="4">
    <source>
        <dbReference type="Proteomes" id="UP001243330"/>
    </source>
</evidence>
<accession>A0AAD9ES43</accession>
<comment type="similarity">
    <text evidence="1">Belongs to the peptidase C14B family.</text>
</comment>
<evidence type="ECO:0000256" key="1">
    <source>
        <dbReference type="ARBA" id="ARBA00009005"/>
    </source>
</evidence>
<dbReference type="GO" id="GO:0004197">
    <property type="term" value="F:cysteine-type endopeptidase activity"/>
    <property type="evidence" value="ECO:0007669"/>
    <property type="project" value="InterPro"/>
</dbReference>
<name>A0AAD9ES43_9PEZI</name>
<evidence type="ECO:0000259" key="2">
    <source>
        <dbReference type="Pfam" id="PF00656"/>
    </source>
</evidence>
<reference evidence="3" key="1">
    <citation type="submission" date="2023-01" db="EMBL/GenBank/DDBJ databases">
        <title>Colletotrichum chrysophilum M932 genome sequence.</title>
        <authorList>
            <person name="Baroncelli R."/>
        </authorList>
    </citation>
    <scope>NUCLEOTIDE SEQUENCE</scope>
    <source>
        <strain evidence="3">M932</strain>
    </source>
</reference>
<dbReference type="Proteomes" id="UP001243330">
    <property type="component" value="Unassembled WGS sequence"/>
</dbReference>
<dbReference type="EMBL" id="JAQOWY010000033">
    <property type="protein sequence ID" value="KAK1854641.1"/>
    <property type="molecule type" value="Genomic_DNA"/>
</dbReference>
<sequence>MTTILKSRGFETESAVYVNRLFHRDATRQKILDAWEALIRDASWGDTVVIYYSGHGVCVESDVANEASRQPSKIQFIVPYDFDCTLQQWKGISDGELSLLLRRTTAKTRNVTYILDCCHSARLGRKYGEVHFEPKAFGLSKSLYTELATILERLRQEGRFTEDRLDTNPYAVRISAAGTDETAWEYHKDGHSYMGLLTRSLSKAIMKSNDNRSWRDMMLEVAVLVEQDYPEGNQHPRSAGPDNRRPFSLDTTATGALLATIWDDEYTMLRGGRVHGIQKGDVFTITPFGSHDRSGGKATEGTVILVNAFAAVISPTPKPSEYGFAMDRLMGHAVLQKRQTQLPVLLPADSPILPRINALMDQFVFLKTCAAHERPLLKIRHEQDGIILQDSRGLQLHTERLTNGVSLNGVLRRLLERAKEYVQAQNILSLRSGIDDEAFGDNVDIEVGIQNGGAKNVLTRRSQSLPGATIERAAFALKENDRLYISMKNTSTNKVFVNALSVDAAGKTTLVSKAWERGIGLTPGRSHTLALRTFPLLGIPIRWPTSVPRSGYVEESLVFVITNEEVDLRNLDASLKGYVRRGPDDAAARDSGIIQYHVEHVQYHLRPSSSS</sequence>
<gene>
    <name evidence="3" type="ORF">CCHR01_02682</name>
</gene>
<comment type="caution">
    <text evidence="3">The sequence shown here is derived from an EMBL/GenBank/DDBJ whole genome shotgun (WGS) entry which is preliminary data.</text>
</comment>